<keyword evidence="10" id="KW-1185">Reference proteome</keyword>
<evidence type="ECO:0000256" key="6">
    <source>
        <dbReference type="ARBA" id="ARBA00023136"/>
    </source>
</evidence>
<organism evidence="9 10">
    <name type="scientific">Streptomyces luomodiensis</name>
    <dbReference type="NCBI Taxonomy" id="3026192"/>
    <lineage>
        <taxon>Bacteria</taxon>
        <taxon>Bacillati</taxon>
        <taxon>Actinomycetota</taxon>
        <taxon>Actinomycetes</taxon>
        <taxon>Kitasatosporales</taxon>
        <taxon>Streptomycetaceae</taxon>
        <taxon>Streptomyces</taxon>
    </lineage>
</organism>
<feature type="domain" description="ABC transmembrane type-1" evidence="8">
    <location>
        <begin position="77"/>
        <end position="266"/>
    </location>
</feature>
<gene>
    <name evidence="9" type="ORF">PS467_37865</name>
</gene>
<feature type="transmembrane region" description="Helical" evidence="7">
    <location>
        <begin position="148"/>
        <end position="166"/>
    </location>
</feature>
<keyword evidence="6 7" id="KW-0472">Membrane</keyword>
<dbReference type="InterPro" id="IPR000515">
    <property type="entry name" value="MetI-like"/>
</dbReference>
<evidence type="ECO:0000256" key="4">
    <source>
        <dbReference type="ARBA" id="ARBA00022692"/>
    </source>
</evidence>
<dbReference type="Pfam" id="PF00528">
    <property type="entry name" value="BPD_transp_1"/>
    <property type="match status" value="1"/>
</dbReference>
<dbReference type="InterPro" id="IPR035906">
    <property type="entry name" value="MetI-like_sf"/>
</dbReference>
<keyword evidence="2 7" id="KW-0813">Transport</keyword>
<dbReference type="PROSITE" id="PS50928">
    <property type="entry name" value="ABC_TM1"/>
    <property type="match status" value="1"/>
</dbReference>
<proteinExistence type="inferred from homology"/>
<feature type="transmembrane region" description="Helical" evidence="7">
    <location>
        <begin position="115"/>
        <end position="136"/>
    </location>
</feature>
<feature type="transmembrane region" description="Helical" evidence="7">
    <location>
        <begin position="187"/>
        <end position="209"/>
    </location>
</feature>
<keyword evidence="5 7" id="KW-1133">Transmembrane helix</keyword>
<dbReference type="SUPFAM" id="SSF161098">
    <property type="entry name" value="MetI-like"/>
    <property type="match status" value="1"/>
</dbReference>
<sequence length="280" mass="31390">MPDTARPPRRQPSRLGPTAVWGSIAFLALLTVAPLLYMVSTAFKQAKDVYTPDLIPGSPTLDNFRYIFSEIPILRYLFNSFLVAAVVTVLSLFFHSMAGYALARLKFRGRDTIFSGIYATLLISLPLIMVPLFLVAKTLGILDSYLGMILPAVFNAFGIFFLRQFYLSFPDDVEEAARLDGCGYWRIYWQVILPMSRPLLTALAVFFFLGTWNSFLWPLTIVQNPDLIPVQVGISNFQGQFSAAWNYSMAASTVAALPTLILFFVFQKQFTETIKTSGGR</sequence>
<evidence type="ECO:0000256" key="3">
    <source>
        <dbReference type="ARBA" id="ARBA00022475"/>
    </source>
</evidence>
<evidence type="ECO:0000313" key="10">
    <source>
        <dbReference type="Proteomes" id="UP001305606"/>
    </source>
</evidence>
<keyword evidence="4 7" id="KW-0812">Transmembrane</keyword>
<dbReference type="Proteomes" id="UP001305606">
    <property type="component" value="Chromosome"/>
</dbReference>
<evidence type="ECO:0000313" key="9">
    <source>
        <dbReference type="EMBL" id="WNF00691.1"/>
    </source>
</evidence>
<reference evidence="9 10" key="1">
    <citation type="submission" date="2023-02" db="EMBL/GenBank/DDBJ databases">
        <title>Streptomyces sp. SCA4-21 with antifungal activity against Fusarium oxysporum f. sp. cubense, Streptomyces sp. SCA2-17 with antifungal activity against Fusarium oxysporum f. sp. cubense.</title>
        <authorList>
            <person name="Qi D."/>
        </authorList>
    </citation>
    <scope>NUCLEOTIDE SEQUENCE [LARGE SCALE GENOMIC DNA]</scope>
    <source>
        <strain evidence="9 10">SCA4-21</strain>
    </source>
</reference>
<accession>A0ABY9VDB6</accession>
<dbReference type="Gene3D" id="1.10.3720.10">
    <property type="entry name" value="MetI-like"/>
    <property type="match status" value="1"/>
</dbReference>
<keyword evidence="3" id="KW-1003">Cell membrane</keyword>
<comment type="subcellular location">
    <subcellularLocation>
        <location evidence="1 7">Cell membrane</location>
        <topology evidence="1 7">Multi-pass membrane protein</topology>
    </subcellularLocation>
</comment>
<dbReference type="RefSeq" id="WP_311039045.1">
    <property type="nucleotide sequence ID" value="NZ_CP117522.1"/>
</dbReference>
<feature type="transmembrane region" description="Helical" evidence="7">
    <location>
        <begin position="245"/>
        <end position="266"/>
    </location>
</feature>
<dbReference type="PANTHER" id="PTHR43744:SF12">
    <property type="entry name" value="ABC TRANSPORTER PERMEASE PROTEIN MG189-RELATED"/>
    <property type="match status" value="1"/>
</dbReference>
<dbReference type="PANTHER" id="PTHR43744">
    <property type="entry name" value="ABC TRANSPORTER PERMEASE PROTEIN MG189-RELATED-RELATED"/>
    <property type="match status" value="1"/>
</dbReference>
<name>A0ABY9VDB6_9ACTN</name>
<evidence type="ECO:0000259" key="8">
    <source>
        <dbReference type="PROSITE" id="PS50928"/>
    </source>
</evidence>
<evidence type="ECO:0000256" key="5">
    <source>
        <dbReference type="ARBA" id="ARBA00022989"/>
    </source>
</evidence>
<dbReference type="CDD" id="cd06261">
    <property type="entry name" value="TM_PBP2"/>
    <property type="match status" value="1"/>
</dbReference>
<dbReference type="EMBL" id="CP117522">
    <property type="protein sequence ID" value="WNF00691.1"/>
    <property type="molecule type" value="Genomic_DNA"/>
</dbReference>
<protein>
    <submittedName>
        <fullName evidence="9">Carbohydrate ABC transporter permease</fullName>
    </submittedName>
</protein>
<evidence type="ECO:0000256" key="1">
    <source>
        <dbReference type="ARBA" id="ARBA00004651"/>
    </source>
</evidence>
<evidence type="ECO:0000256" key="7">
    <source>
        <dbReference type="RuleBase" id="RU363032"/>
    </source>
</evidence>
<evidence type="ECO:0000256" key="2">
    <source>
        <dbReference type="ARBA" id="ARBA00022448"/>
    </source>
</evidence>
<feature type="transmembrane region" description="Helical" evidence="7">
    <location>
        <begin position="20"/>
        <end position="39"/>
    </location>
</feature>
<feature type="transmembrane region" description="Helical" evidence="7">
    <location>
        <begin position="81"/>
        <end position="103"/>
    </location>
</feature>
<comment type="similarity">
    <text evidence="7">Belongs to the binding-protein-dependent transport system permease family.</text>
</comment>